<accession>A0A0D1L885</accession>
<evidence type="ECO:0000256" key="1">
    <source>
        <dbReference type="ARBA" id="ARBA00011046"/>
    </source>
</evidence>
<evidence type="ECO:0000256" key="3">
    <source>
        <dbReference type="ARBA" id="ARBA00023125"/>
    </source>
</evidence>
<keyword evidence="4" id="KW-0804">Transcription</keyword>
<proteinExistence type="inferred from homology"/>
<sequence length="132" mass="15080">MARVRGFGELEATVMDRLWNRESADGTSVREIFEELCTERNIAYTTVMSTMDNLHGKGWLTRSRNGKAYQYRPALTREEHSAHLMREALTGGGRPDMILSHFVEQIDSDESADLRAALRRLARRNARKSGPR</sequence>
<dbReference type="STRING" id="280871.TL10_24290"/>
<name>A0A0D1L885_9MYCO</name>
<comment type="similarity">
    <text evidence="1">Belongs to the BlaI transcriptional regulatory family.</text>
</comment>
<reference evidence="5 6" key="1">
    <citation type="submission" date="2015-01" db="EMBL/GenBank/DDBJ databases">
        <title>Genome sequence of Mycobacterium llatzerense and Mycobacterium immunogenum recovered from brain abscess.</title>
        <authorList>
            <person name="Greninger A.L."/>
            <person name="Langelier C."/>
            <person name="Cunningham G."/>
            <person name="Chiu C.Y."/>
            <person name="Miller S."/>
        </authorList>
    </citation>
    <scope>NUCLEOTIDE SEQUENCE [LARGE SCALE GENOMIC DNA]</scope>
    <source>
        <strain evidence="5 6">CLUC14</strain>
    </source>
</reference>
<dbReference type="Proteomes" id="UP000032221">
    <property type="component" value="Unassembled WGS sequence"/>
</dbReference>
<dbReference type="PATRIC" id="fig|280871.6.peg.5031"/>
<dbReference type="OrthoDB" id="9813987at2"/>
<dbReference type="InterPro" id="IPR005650">
    <property type="entry name" value="BlaI_family"/>
</dbReference>
<evidence type="ECO:0000313" key="5">
    <source>
        <dbReference type="EMBL" id="KIU14497.1"/>
    </source>
</evidence>
<dbReference type="GO" id="GO:0003677">
    <property type="term" value="F:DNA binding"/>
    <property type="evidence" value="ECO:0007669"/>
    <property type="project" value="UniProtKB-KW"/>
</dbReference>
<dbReference type="InterPro" id="IPR036388">
    <property type="entry name" value="WH-like_DNA-bd_sf"/>
</dbReference>
<keyword evidence="3" id="KW-0238">DNA-binding</keyword>
<evidence type="ECO:0000313" key="6">
    <source>
        <dbReference type="Proteomes" id="UP000032221"/>
    </source>
</evidence>
<dbReference type="SUPFAM" id="SSF46785">
    <property type="entry name" value="Winged helix' DNA-binding domain"/>
    <property type="match status" value="1"/>
</dbReference>
<protein>
    <submittedName>
        <fullName evidence="5">CopY family transcriptional regulator</fullName>
    </submittedName>
</protein>
<organism evidence="5 6">
    <name type="scientific">Mycolicibacterium llatzerense</name>
    <dbReference type="NCBI Taxonomy" id="280871"/>
    <lineage>
        <taxon>Bacteria</taxon>
        <taxon>Bacillati</taxon>
        <taxon>Actinomycetota</taxon>
        <taxon>Actinomycetes</taxon>
        <taxon>Mycobacteriales</taxon>
        <taxon>Mycobacteriaceae</taxon>
        <taxon>Mycolicibacterium</taxon>
    </lineage>
</organism>
<comment type="caution">
    <text evidence="5">The sequence shown here is derived from an EMBL/GenBank/DDBJ whole genome shotgun (WGS) entry which is preliminary data.</text>
</comment>
<dbReference type="Gene3D" id="1.10.10.10">
    <property type="entry name" value="Winged helix-like DNA-binding domain superfamily/Winged helix DNA-binding domain"/>
    <property type="match status" value="1"/>
</dbReference>
<evidence type="ECO:0000256" key="2">
    <source>
        <dbReference type="ARBA" id="ARBA00023015"/>
    </source>
</evidence>
<dbReference type="Gene3D" id="6.10.140.850">
    <property type="match status" value="1"/>
</dbReference>
<dbReference type="InterPro" id="IPR036390">
    <property type="entry name" value="WH_DNA-bd_sf"/>
</dbReference>
<dbReference type="EMBL" id="JXST01000043">
    <property type="protein sequence ID" value="KIU14497.1"/>
    <property type="molecule type" value="Genomic_DNA"/>
</dbReference>
<dbReference type="GO" id="GO:0045892">
    <property type="term" value="P:negative regulation of DNA-templated transcription"/>
    <property type="evidence" value="ECO:0007669"/>
    <property type="project" value="InterPro"/>
</dbReference>
<dbReference type="AlphaFoldDB" id="A0A0D1L885"/>
<evidence type="ECO:0000256" key="4">
    <source>
        <dbReference type="ARBA" id="ARBA00023163"/>
    </source>
</evidence>
<dbReference type="RefSeq" id="WP_043987688.1">
    <property type="nucleotide sequence ID" value="NZ_BAAARC010000007.1"/>
</dbReference>
<gene>
    <name evidence="5" type="ORF">TL10_24290</name>
</gene>
<keyword evidence="2" id="KW-0805">Transcription regulation</keyword>
<keyword evidence="6" id="KW-1185">Reference proteome</keyword>
<dbReference type="Pfam" id="PF03965">
    <property type="entry name" value="Penicillinase_R"/>
    <property type="match status" value="1"/>
</dbReference>